<dbReference type="NCBIfam" id="TIGR01782">
    <property type="entry name" value="TonB-Xanth-Caul"/>
    <property type="match status" value="1"/>
</dbReference>
<evidence type="ECO:0000256" key="3">
    <source>
        <dbReference type="ARBA" id="ARBA00022452"/>
    </source>
</evidence>
<dbReference type="PANTHER" id="PTHR40980:SF3">
    <property type="entry name" value="TONB-DEPENDENT RECEPTOR-LIKE BETA-BARREL DOMAIN-CONTAINING PROTEIN"/>
    <property type="match status" value="1"/>
</dbReference>
<feature type="signal peptide" evidence="12">
    <location>
        <begin position="1"/>
        <end position="24"/>
    </location>
</feature>
<evidence type="ECO:0000256" key="8">
    <source>
        <dbReference type="ARBA" id="ARBA00023237"/>
    </source>
</evidence>
<reference evidence="16" key="1">
    <citation type="journal article" date="2019" name="Int. J. Syst. Evol. Microbiol.">
        <title>The Global Catalogue of Microorganisms (GCM) 10K type strain sequencing project: providing services to taxonomists for standard genome sequencing and annotation.</title>
        <authorList>
            <consortium name="The Broad Institute Genomics Platform"/>
            <consortium name="The Broad Institute Genome Sequencing Center for Infectious Disease"/>
            <person name="Wu L."/>
            <person name="Ma J."/>
        </authorList>
    </citation>
    <scope>NUCLEOTIDE SEQUENCE [LARGE SCALE GENOMIC DNA]</scope>
    <source>
        <strain evidence="16">KCTC 32239</strain>
    </source>
</reference>
<feature type="domain" description="TonB-dependent receptor plug" evidence="14">
    <location>
        <begin position="48"/>
        <end position="158"/>
    </location>
</feature>
<keyword evidence="4 9" id="KW-0812">Transmembrane</keyword>
<organism evidence="15 16">
    <name type="scientific">Cellvibrio zantedeschiae</name>
    <dbReference type="NCBI Taxonomy" id="1237077"/>
    <lineage>
        <taxon>Bacteria</taxon>
        <taxon>Pseudomonadati</taxon>
        <taxon>Pseudomonadota</taxon>
        <taxon>Gammaproteobacteria</taxon>
        <taxon>Cellvibrionales</taxon>
        <taxon>Cellvibrionaceae</taxon>
        <taxon>Cellvibrio</taxon>
    </lineage>
</organism>
<proteinExistence type="inferred from homology"/>
<feature type="short sequence motif" description="TonB C-terminal box" evidence="10">
    <location>
        <begin position="912"/>
        <end position="929"/>
    </location>
</feature>
<dbReference type="InterPro" id="IPR039426">
    <property type="entry name" value="TonB-dep_rcpt-like"/>
</dbReference>
<evidence type="ECO:0000256" key="12">
    <source>
        <dbReference type="SAM" id="SignalP"/>
    </source>
</evidence>
<keyword evidence="5 12" id="KW-0732">Signal</keyword>
<evidence type="ECO:0000313" key="15">
    <source>
        <dbReference type="EMBL" id="GGY86194.1"/>
    </source>
</evidence>
<evidence type="ECO:0000256" key="5">
    <source>
        <dbReference type="ARBA" id="ARBA00022729"/>
    </source>
</evidence>
<dbReference type="Gene3D" id="2.40.170.20">
    <property type="entry name" value="TonB-dependent receptor, beta-barrel domain"/>
    <property type="match status" value="1"/>
</dbReference>
<keyword evidence="7 9" id="KW-0472">Membrane</keyword>
<keyword evidence="15" id="KW-0675">Receptor</keyword>
<evidence type="ECO:0000256" key="9">
    <source>
        <dbReference type="PROSITE-ProRule" id="PRU01360"/>
    </source>
</evidence>
<dbReference type="Proteomes" id="UP000619761">
    <property type="component" value="Unassembled WGS sequence"/>
</dbReference>
<dbReference type="Pfam" id="PF00593">
    <property type="entry name" value="TonB_dep_Rec_b-barrel"/>
    <property type="match status" value="1"/>
</dbReference>
<dbReference type="RefSeq" id="WP_189420823.1">
    <property type="nucleotide sequence ID" value="NZ_BMYZ01000004.1"/>
</dbReference>
<evidence type="ECO:0000313" key="16">
    <source>
        <dbReference type="Proteomes" id="UP000619761"/>
    </source>
</evidence>
<evidence type="ECO:0000256" key="6">
    <source>
        <dbReference type="ARBA" id="ARBA00023077"/>
    </source>
</evidence>
<keyword evidence="16" id="KW-1185">Reference proteome</keyword>
<dbReference type="InterPro" id="IPR010104">
    <property type="entry name" value="TonB_rcpt_bac"/>
</dbReference>
<evidence type="ECO:0000256" key="1">
    <source>
        <dbReference type="ARBA" id="ARBA00004571"/>
    </source>
</evidence>
<comment type="caution">
    <text evidence="15">The sequence shown here is derived from an EMBL/GenBank/DDBJ whole genome shotgun (WGS) entry which is preliminary data.</text>
</comment>
<dbReference type="InterPro" id="IPR037066">
    <property type="entry name" value="Plug_dom_sf"/>
</dbReference>
<dbReference type="Gene3D" id="2.170.130.10">
    <property type="entry name" value="TonB-dependent receptor, plug domain"/>
    <property type="match status" value="1"/>
</dbReference>
<sequence length="929" mass="101679">MSNKFKINPLVLAMAVAMPTTVFAQDDQVEEIVVSGFRASQAKALDAKRDATGSVDAIMASDIAEFPDNNLAESLQRIPGVAITRSGGEGRNISVRGLSAQYTRIRINGMETSTTTGGTDATGGNNRGRSFDFNVFSSDLFSSLVVHKTGSADVDEGSLGATVDMRAPRPFDKEGFVFTANGQLGYNDLSKEQDPAGGFLISNTFADGKFGALFSYSYGERSILDQGTSTVRWSNAAAEKFGKYKGTTVLATDALTTAFHPRIPRYDSYETNLSREGMSASLQFRPTDATEISFDALKSNYEATRKEKFLEASMNGNQNASVNILDYEIQGNSLVYATMTGARLLAESREDNMTTDYSMYTLSGKHDFSDRFRIDAMIGKSRSDFDNPIQNTIIMQANNQNLTWDYRNGDARITVGDSAFVPASWSINSVRQRPQATENNYDAANFNLGFDVNDTFTLKAGAARKKFEFNTWQEAYLGGEGLGTAANCALTGNTTATNTASPSCGVNLLQSADLIVKYDSGLGQDVPWLLPNRALVMDTFKLWDKPMTTAESSTARSSTFDVTEETDSEYVQVEFKTELAGLPFRGDFGVRHFSTDQKSSGWVQRNKVWVQEYVTRSYSDTLPSINLVLEPTEDVLIRAAYSEGIARSNMGNLTNDTNVTYTGTNRAITINNPNLMPSKAKSYDLGVEWYFAPESALGFALFRKDVDTFVQTVPDSLTFAQLGLSADLAVAACGTSYGANTNCNENLPWGVSRPANAPGGVINGYEINYQQPFTFLPGFWQNFGFIGSFTHVSSDMDYITASTTTTGGTIVTTQTLTNAPLLSLSPNASSATIYYEKDAFKARISVAKRDGYLTLAVKDSNSNYQNGTNGTTNVDAQVSYDFNDHFKVTLDMLNLTNEIDDQWVESTEPRLSYVHETGRQFNLGVNYKF</sequence>
<dbReference type="SUPFAM" id="SSF56935">
    <property type="entry name" value="Porins"/>
    <property type="match status" value="1"/>
</dbReference>
<keyword evidence="6 11" id="KW-0798">TonB box</keyword>
<evidence type="ECO:0000256" key="4">
    <source>
        <dbReference type="ARBA" id="ARBA00022692"/>
    </source>
</evidence>
<protein>
    <submittedName>
        <fullName evidence="15">TonB-dependent receptor</fullName>
    </submittedName>
</protein>
<accession>A0ABQ3BA78</accession>
<dbReference type="PANTHER" id="PTHR40980">
    <property type="entry name" value="PLUG DOMAIN-CONTAINING PROTEIN"/>
    <property type="match status" value="1"/>
</dbReference>
<evidence type="ECO:0000256" key="2">
    <source>
        <dbReference type="ARBA" id="ARBA00022448"/>
    </source>
</evidence>
<evidence type="ECO:0000259" key="13">
    <source>
        <dbReference type="Pfam" id="PF00593"/>
    </source>
</evidence>
<dbReference type="PROSITE" id="PS01156">
    <property type="entry name" value="TONB_DEPENDENT_REC_2"/>
    <property type="match status" value="1"/>
</dbReference>
<dbReference type="Pfam" id="PF07715">
    <property type="entry name" value="Plug"/>
    <property type="match status" value="1"/>
</dbReference>
<comment type="similarity">
    <text evidence="9 11">Belongs to the TonB-dependent receptor family.</text>
</comment>
<feature type="chain" id="PRO_5046573844" evidence="12">
    <location>
        <begin position="25"/>
        <end position="929"/>
    </location>
</feature>
<dbReference type="CDD" id="cd01347">
    <property type="entry name" value="ligand_gated_channel"/>
    <property type="match status" value="1"/>
</dbReference>
<keyword evidence="2 9" id="KW-0813">Transport</keyword>
<dbReference type="InterPro" id="IPR036942">
    <property type="entry name" value="Beta-barrel_TonB_sf"/>
</dbReference>
<evidence type="ECO:0000256" key="7">
    <source>
        <dbReference type="ARBA" id="ARBA00023136"/>
    </source>
</evidence>
<keyword evidence="8 9" id="KW-0998">Cell outer membrane</keyword>
<name>A0ABQ3BA78_9GAMM</name>
<comment type="subcellular location">
    <subcellularLocation>
        <location evidence="1 9">Cell outer membrane</location>
        <topology evidence="1 9">Multi-pass membrane protein</topology>
    </subcellularLocation>
</comment>
<gene>
    <name evidence="15" type="primary">iroN</name>
    <name evidence="15" type="ORF">GCM10011613_34080</name>
</gene>
<feature type="domain" description="TonB-dependent receptor-like beta-barrel" evidence="13">
    <location>
        <begin position="399"/>
        <end position="895"/>
    </location>
</feature>
<keyword evidence="3 9" id="KW-1134">Transmembrane beta strand</keyword>
<dbReference type="PROSITE" id="PS52016">
    <property type="entry name" value="TONB_DEPENDENT_REC_3"/>
    <property type="match status" value="1"/>
</dbReference>
<evidence type="ECO:0000256" key="11">
    <source>
        <dbReference type="RuleBase" id="RU003357"/>
    </source>
</evidence>
<dbReference type="EMBL" id="BMYZ01000004">
    <property type="protein sequence ID" value="GGY86194.1"/>
    <property type="molecule type" value="Genomic_DNA"/>
</dbReference>
<evidence type="ECO:0000259" key="14">
    <source>
        <dbReference type="Pfam" id="PF07715"/>
    </source>
</evidence>
<dbReference type="InterPro" id="IPR010917">
    <property type="entry name" value="TonB_rcpt_CS"/>
</dbReference>
<dbReference type="InterPro" id="IPR012910">
    <property type="entry name" value="Plug_dom"/>
</dbReference>
<dbReference type="InterPro" id="IPR000531">
    <property type="entry name" value="Beta-barrel_TonB"/>
</dbReference>
<evidence type="ECO:0000256" key="10">
    <source>
        <dbReference type="PROSITE-ProRule" id="PRU10144"/>
    </source>
</evidence>